<dbReference type="PANTHER" id="PTHR30572">
    <property type="entry name" value="MEMBRANE COMPONENT OF TRANSPORTER-RELATED"/>
    <property type="match status" value="1"/>
</dbReference>
<feature type="transmembrane region" description="Helical" evidence="7">
    <location>
        <begin position="21"/>
        <end position="42"/>
    </location>
</feature>
<dbReference type="InterPro" id="IPR025857">
    <property type="entry name" value="MacB_PCD"/>
</dbReference>
<evidence type="ECO:0000313" key="11">
    <source>
        <dbReference type="Proteomes" id="UP000638732"/>
    </source>
</evidence>
<dbReference type="Proteomes" id="UP000638732">
    <property type="component" value="Unassembled WGS sequence"/>
</dbReference>
<feature type="transmembrane region" description="Helical" evidence="7">
    <location>
        <begin position="340"/>
        <end position="363"/>
    </location>
</feature>
<evidence type="ECO:0000256" key="3">
    <source>
        <dbReference type="ARBA" id="ARBA00022692"/>
    </source>
</evidence>
<organism evidence="10 11">
    <name type="scientific">Mucilaginibacter agri</name>
    <dbReference type="NCBI Taxonomy" id="2695265"/>
    <lineage>
        <taxon>Bacteria</taxon>
        <taxon>Pseudomonadati</taxon>
        <taxon>Bacteroidota</taxon>
        <taxon>Sphingobacteriia</taxon>
        <taxon>Sphingobacteriales</taxon>
        <taxon>Sphingobacteriaceae</taxon>
        <taxon>Mucilaginibacter</taxon>
    </lineage>
</organism>
<sequence>MLKNYFKIAWRNLIKNKAHSVINILGLSVGMAVTILIGLWIWDELSFNKSFANYNRIVQVMQHQTFNGVVGTQNDMPIPMGITLRQDYKADFKYAVLSSWTGDHILTYRDNKVVQNGNYMQPEAPDLFTLKMVEGTRSGLTDPRSIMLSASAAKAVFGNADPINKVIKFDNAYDLKVSGVYENFAHNSELREVAFITPWDLYVDSEPWIKRASTRWGNNSFQIFAQLNPNADIDKVSAKIKDVKLKNIAAQGDKVGATFHPTMFLQPMSKLHLYSEFKDGVNTGGAIEFVWMFGIIGVFVLLLACINFMNLSTAQSEKRAKEVGIRKTLGSFRLQLISQFFSESILTAIFSFIVSLLLVQLSLNWFNNIADKTLSVPWQNPLFWIGGVVFSIITGLIAGSYPALYLSSFRPVKVLKGTFKVGRLASMPRKVLVVLQFTISVVLIIGTVVVFRQVQFTKNRPVGYNRNGLLRIDMRTPIIHQSFDAVRSDLIRSGVVTEMAESGSPLTGVWSNNSGFEWRGKPAGLQDDFGTIPVSTQFGKTAGWKIVQGRDFSKDFLTDSSAMVINEAAAKFMNFKNPVGEIVSNGKKYTIIGVVSDMVMSSPYDPVKPTLFPMLNQRGVVVNIRVNPNVSMHEALAKIEAVFKQYDPSSPFGYIFSDEDYAKKFSNEERIGNLAGFFTILAIFISCMGLFGMASFMAEQRTKEIGVRKVLGATVLSLWQLMSKDFVVLILISLFIAVPIGYYFMNGWLQDYKYRSDLSWWIFALTGLGTIAITLLTVSYQSIKAALANPVKSLRSE</sequence>
<comment type="subcellular location">
    <subcellularLocation>
        <location evidence="1">Cell membrane</location>
        <topology evidence="1">Multi-pass membrane protein</topology>
    </subcellularLocation>
</comment>
<feature type="domain" description="ABC3 transporter permease C-terminal" evidence="8">
    <location>
        <begin position="295"/>
        <end position="408"/>
    </location>
</feature>
<evidence type="ECO:0000259" key="9">
    <source>
        <dbReference type="Pfam" id="PF12704"/>
    </source>
</evidence>
<dbReference type="GO" id="GO:0005886">
    <property type="term" value="C:plasma membrane"/>
    <property type="evidence" value="ECO:0007669"/>
    <property type="project" value="UniProtKB-SubCell"/>
</dbReference>
<feature type="domain" description="MacB-like periplasmic core" evidence="9">
    <location>
        <begin position="434"/>
        <end position="641"/>
    </location>
</feature>
<feature type="transmembrane region" description="Helical" evidence="7">
    <location>
        <begin position="383"/>
        <end position="406"/>
    </location>
</feature>
<dbReference type="Pfam" id="PF12704">
    <property type="entry name" value="MacB_PCD"/>
    <property type="match status" value="2"/>
</dbReference>
<keyword evidence="2" id="KW-1003">Cell membrane</keyword>
<keyword evidence="11" id="KW-1185">Reference proteome</keyword>
<feature type="transmembrane region" description="Helical" evidence="7">
    <location>
        <begin position="726"/>
        <end position="745"/>
    </location>
</feature>
<proteinExistence type="inferred from homology"/>
<feature type="transmembrane region" description="Helical" evidence="7">
    <location>
        <begin position="674"/>
        <end position="698"/>
    </location>
</feature>
<gene>
    <name evidence="10" type="ORF">GSY63_18415</name>
</gene>
<evidence type="ECO:0000256" key="1">
    <source>
        <dbReference type="ARBA" id="ARBA00004651"/>
    </source>
</evidence>
<evidence type="ECO:0000256" key="4">
    <source>
        <dbReference type="ARBA" id="ARBA00022989"/>
    </source>
</evidence>
<evidence type="ECO:0000259" key="8">
    <source>
        <dbReference type="Pfam" id="PF02687"/>
    </source>
</evidence>
<evidence type="ECO:0000256" key="5">
    <source>
        <dbReference type="ARBA" id="ARBA00023136"/>
    </source>
</evidence>
<comment type="caution">
    <text evidence="10">The sequence shown here is derived from an EMBL/GenBank/DDBJ whole genome shotgun (WGS) entry which is preliminary data.</text>
</comment>
<feature type="transmembrane region" description="Helical" evidence="7">
    <location>
        <begin position="431"/>
        <end position="451"/>
    </location>
</feature>
<feature type="domain" description="ABC3 transporter permease C-terminal" evidence="8">
    <location>
        <begin position="677"/>
        <end position="787"/>
    </location>
</feature>
<dbReference type="Pfam" id="PF02687">
    <property type="entry name" value="FtsX"/>
    <property type="match status" value="2"/>
</dbReference>
<evidence type="ECO:0000256" key="6">
    <source>
        <dbReference type="ARBA" id="ARBA00038076"/>
    </source>
</evidence>
<accession>A0A966DVD5</accession>
<dbReference type="AlphaFoldDB" id="A0A966DVD5"/>
<name>A0A966DVD5_9SPHI</name>
<dbReference type="PANTHER" id="PTHR30572:SF4">
    <property type="entry name" value="ABC TRANSPORTER PERMEASE YTRF"/>
    <property type="match status" value="1"/>
</dbReference>
<dbReference type="GO" id="GO:0022857">
    <property type="term" value="F:transmembrane transporter activity"/>
    <property type="evidence" value="ECO:0007669"/>
    <property type="project" value="TreeGrafter"/>
</dbReference>
<dbReference type="RefSeq" id="WP_166587311.1">
    <property type="nucleotide sequence ID" value="NZ_WWEO01000044.1"/>
</dbReference>
<dbReference type="InterPro" id="IPR003838">
    <property type="entry name" value="ABC3_permease_C"/>
</dbReference>
<protein>
    <submittedName>
        <fullName evidence="10">FtsX-like permease family protein</fullName>
    </submittedName>
</protein>
<evidence type="ECO:0000256" key="2">
    <source>
        <dbReference type="ARBA" id="ARBA00022475"/>
    </source>
</evidence>
<feature type="domain" description="MacB-like periplasmic core" evidence="9">
    <location>
        <begin position="20"/>
        <end position="242"/>
    </location>
</feature>
<evidence type="ECO:0000256" key="7">
    <source>
        <dbReference type="SAM" id="Phobius"/>
    </source>
</evidence>
<dbReference type="InterPro" id="IPR050250">
    <property type="entry name" value="Macrolide_Exporter_MacB"/>
</dbReference>
<feature type="transmembrane region" description="Helical" evidence="7">
    <location>
        <begin position="289"/>
        <end position="311"/>
    </location>
</feature>
<keyword evidence="5 7" id="KW-0472">Membrane</keyword>
<comment type="similarity">
    <text evidence="6">Belongs to the ABC-4 integral membrane protein family.</text>
</comment>
<keyword evidence="4 7" id="KW-1133">Transmembrane helix</keyword>
<reference evidence="10" key="1">
    <citation type="submission" date="2020-01" db="EMBL/GenBank/DDBJ databases">
        <authorList>
            <person name="Seo Y.L."/>
        </authorList>
    </citation>
    <scope>NUCLEOTIDE SEQUENCE</scope>
    <source>
        <strain evidence="10">R11</strain>
    </source>
</reference>
<dbReference type="EMBL" id="WWEO01000044">
    <property type="protein sequence ID" value="NCD71347.1"/>
    <property type="molecule type" value="Genomic_DNA"/>
</dbReference>
<reference evidence="10" key="2">
    <citation type="submission" date="2020-10" db="EMBL/GenBank/DDBJ databases">
        <title>Mucilaginibacter sp. nov., isolated from soil.</title>
        <authorList>
            <person name="Jeon C.O."/>
        </authorList>
    </citation>
    <scope>NUCLEOTIDE SEQUENCE</scope>
    <source>
        <strain evidence="10">R11</strain>
    </source>
</reference>
<keyword evidence="3 7" id="KW-0812">Transmembrane</keyword>
<evidence type="ECO:0000313" key="10">
    <source>
        <dbReference type="EMBL" id="NCD71347.1"/>
    </source>
</evidence>
<feature type="transmembrane region" description="Helical" evidence="7">
    <location>
        <begin position="760"/>
        <end position="780"/>
    </location>
</feature>